<accession>A0A934TIT3</accession>
<reference evidence="3" key="2">
    <citation type="journal article" date="2020" name="Microorganisms">
        <title>Osmotic Adaptation and Compatible Solute Biosynthesis of Phototrophic Bacteria as Revealed from Genome Analyses.</title>
        <authorList>
            <person name="Imhoff J.F."/>
            <person name="Rahn T."/>
            <person name="Kunzel S."/>
            <person name="Keller A."/>
            <person name="Neulinger S.C."/>
        </authorList>
    </citation>
    <scope>NUCLEOTIDE SEQUENCE</scope>
    <source>
        <strain evidence="3">LMG 28126</strain>
    </source>
</reference>
<dbReference type="Pfam" id="PF09608">
    <property type="entry name" value="Alph_Pro_TM"/>
    <property type="match status" value="1"/>
</dbReference>
<dbReference type="Proteomes" id="UP000706333">
    <property type="component" value="Unassembled WGS sequence"/>
</dbReference>
<feature type="transmembrane region" description="Helical" evidence="1">
    <location>
        <begin position="230"/>
        <end position="254"/>
    </location>
</feature>
<organism evidence="3 4">
    <name type="scientific">Rhodobaculum claviforme</name>
    <dbReference type="NCBI Taxonomy" id="1549854"/>
    <lineage>
        <taxon>Bacteria</taxon>
        <taxon>Pseudomonadati</taxon>
        <taxon>Pseudomonadota</taxon>
        <taxon>Alphaproteobacteria</taxon>
        <taxon>Rhodobacterales</taxon>
        <taxon>Paracoccaceae</taxon>
        <taxon>Rhodobaculum</taxon>
    </lineage>
</organism>
<keyword evidence="1" id="KW-1133">Transmembrane helix</keyword>
<dbReference type="EMBL" id="NHSD01000139">
    <property type="protein sequence ID" value="MBK5926587.1"/>
    <property type="molecule type" value="Genomic_DNA"/>
</dbReference>
<keyword evidence="1" id="KW-0812">Transmembrane</keyword>
<name>A0A934TIT3_9RHOB</name>
<keyword evidence="2" id="KW-0732">Signal</keyword>
<reference evidence="3" key="1">
    <citation type="submission" date="2017-05" db="EMBL/GenBank/DDBJ databases">
        <authorList>
            <person name="Imhoff J.F."/>
            <person name="Rahn T."/>
            <person name="Kuenzel S."/>
            <person name="Neulinger S.C."/>
        </authorList>
    </citation>
    <scope>NUCLEOTIDE SEQUENCE</scope>
    <source>
        <strain evidence="3">LMG 28126</strain>
    </source>
</reference>
<dbReference type="InterPro" id="IPR019088">
    <property type="entry name" value="CHP02186-rel_TM"/>
</dbReference>
<evidence type="ECO:0000256" key="1">
    <source>
        <dbReference type="SAM" id="Phobius"/>
    </source>
</evidence>
<protein>
    <recommendedName>
        <fullName evidence="5">Transmembrane protein</fullName>
    </recommendedName>
</protein>
<evidence type="ECO:0000256" key="2">
    <source>
        <dbReference type="SAM" id="SignalP"/>
    </source>
</evidence>
<gene>
    <name evidence="3" type="ORF">CCR87_04325</name>
</gene>
<feature type="signal peptide" evidence="2">
    <location>
        <begin position="1"/>
        <end position="21"/>
    </location>
</feature>
<dbReference type="RefSeq" id="WP_201156356.1">
    <property type="nucleotide sequence ID" value="NZ_NHSD01000139.1"/>
</dbReference>
<feature type="chain" id="PRO_5036951704" description="Transmembrane protein" evidence="2">
    <location>
        <begin position="22"/>
        <end position="256"/>
    </location>
</feature>
<comment type="caution">
    <text evidence="3">The sequence shown here is derived from an EMBL/GenBank/DDBJ whole genome shotgun (WGS) entry which is preliminary data.</text>
</comment>
<sequence>MRGGLWITLAWLALAALPARAEEVLAGLSQTSVALTSTFGGSEILVFGAIRRDAPPPPDAPPMEIIVTVEGPPQRLSVWRKSRRAGVWMNVEEVRIARAPSFYAVASSAALDVALSATEDLRHSVSVPRAIRSFGTMTMAEDAPNFVEALIRLRTEDGLFDTIPATVEVTADTLFRTTIALPANLATGTYRARVLLTRGGRVVDIHESAIEVRQAGLELWLSSLARDRPLGYGLLAVALAVLAGWGASAAFRLLQR</sequence>
<evidence type="ECO:0000313" key="4">
    <source>
        <dbReference type="Proteomes" id="UP000706333"/>
    </source>
</evidence>
<evidence type="ECO:0008006" key="5">
    <source>
        <dbReference type="Google" id="ProtNLM"/>
    </source>
</evidence>
<dbReference type="AlphaFoldDB" id="A0A934TIT3"/>
<proteinExistence type="predicted"/>
<evidence type="ECO:0000313" key="3">
    <source>
        <dbReference type="EMBL" id="MBK5926587.1"/>
    </source>
</evidence>
<keyword evidence="4" id="KW-1185">Reference proteome</keyword>
<keyword evidence="1" id="KW-0472">Membrane</keyword>